<accession>A0AAE0YL17</accession>
<evidence type="ECO:0000313" key="2">
    <source>
        <dbReference type="EMBL" id="KAK3749789.1"/>
    </source>
</evidence>
<reference evidence="2" key="1">
    <citation type="journal article" date="2023" name="G3 (Bethesda)">
        <title>A reference genome for the long-term kleptoplast-retaining sea slug Elysia crispata morphotype clarki.</title>
        <authorList>
            <person name="Eastman K.E."/>
            <person name="Pendleton A.L."/>
            <person name="Shaikh M.A."/>
            <person name="Suttiyut T."/>
            <person name="Ogas R."/>
            <person name="Tomko P."/>
            <person name="Gavelis G."/>
            <person name="Widhalm J.R."/>
            <person name="Wisecaver J.H."/>
        </authorList>
    </citation>
    <scope>NUCLEOTIDE SEQUENCE</scope>
    <source>
        <strain evidence="2">ECLA1</strain>
    </source>
</reference>
<sequence>MGGTVSACAGNSALCAGREKKKVKKEPKPEKYPKRRKRREKNETFSPFLTLPIGSNHDSPRPNRPGLLAQHGRSTPLRVSDLGRDKATRTRNRPH</sequence>
<evidence type="ECO:0000256" key="1">
    <source>
        <dbReference type="SAM" id="MobiDB-lite"/>
    </source>
</evidence>
<dbReference type="AlphaFoldDB" id="A0AAE0YL17"/>
<feature type="region of interest" description="Disordered" evidence="1">
    <location>
        <begin position="1"/>
        <end position="95"/>
    </location>
</feature>
<comment type="caution">
    <text evidence="2">The sequence shown here is derived from an EMBL/GenBank/DDBJ whole genome shotgun (WGS) entry which is preliminary data.</text>
</comment>
<name>A0AAE0YL17_9GAST</name>
<protein>
    <submittedName>
        <fullName evidence="2">Uncharacterized protein</fullName>
    </submittedName>
</protein>
<organism evidence="2 3">
    <name type="scientific">Elysia crispata</name>
    <name type="common">lettuce slug</name>
    <dbReference type="NCBI Taxonomy" id="231223"/>
    <lineage>
        <taxon>Eukaryota</taxon>
        <taxon>Metazoa</taxon>
        <taxon>Spiralia</taxon>
        <taxon>Lophotrochozoa</taxon>
        <taxon>Mollusca</taxon>
        <taxon>Gastropoda</taxon>
        <taxon>Heterobranchia</taxon>
        <taxon>Euthyneura</taxon>
        <taxon>Panpulmonata</taxon>
        <taxon>Sacoglossa</taxon>
        <taxon>Placobranchoidea</taxon>
        <taxon>Plakobranchidae</taxon>
        <taxon>Elysia</taxon>
    </lineage>
</organism>
<keyword evidence="3" id="KW-1185">Reference proteome</keyword>
<gene>
    <name evidence="2" type="ORF">RRG08_046294</name>
</gene>
<evidence type="ECO:0000313" key="3">
    <source>
        <dbReference type="Proteomes" id="UP001283361"/>
    </source>
</evidence>
<proteinExistence type="predicted"/>
<dbReference type="EMBL" id="JAWDGP010005927">
    <property type="protein sequence ID" value="KAK3749789.1"/>
    <property type="molecule type" value="Genomic_DNA"/>
</dbReference>
<dbReference type="Proteomes" id="UP001283361">
    <property type="component" value="Unassembled WGS sequence"/>
</dbReference>